<reference evidence="1 2" key="1">
    <citation type="submission" date="2012-01" db="EMBL/GenBank/DDBJ databases">
        <authorList>
            <person name="Harkins D.M."/>
            <person name="Madupu R."/>
            <person name="Durkin A.S."/>
            <person name="Torralba M."/>
            <person name="Methe B."/>
            <person name="Sutton G.G."/>
            <person name="Nelson K.E."/>
        </authorList>
    </citation>
    <scope>NUCLEOTIDE SEQUENCE [LARGE SCALE GENOMIC DNA]</scope>
    <source>
        <strain evidence="1 2">SK53</strain>
    </source>
</reference>
<dbReference type="Proteomes" id="UP000005070">
    <property type="component" value="Unassembled WGS sequence"/>
</dbReference>
<organism evidence="1 2">
    <name type="scientific">Streptococcus constellatus subsp. constellatus SK53</name>
    <dbReference type="NCBI Taxonomy" id="1095730"/>
    <lineage>
        <taxon>Bacteria</taxon>
        <taxon>Bacillati</taxon>
        <taxon>Bacillota</taxon>
        <taxon>Bacilli</taxon>
        <taxon>Lactobacillales</taxon>
        <taxon>Streptococcaceae</taxon>
        <taxon>Streptococcus</taxon>
        <taxon>Streptococcus anginosus group</taxon>
    </lineage>
</organism>
<evidence type="ECO:0000313" key="1">
    <source>
        <dbReference type="EMBL" id="EID22464.1"/>
    </source>
</evidence>
<dbReference type="EMBL" id="AICQ01000007">
    <property type="protein sequence ID" value="EID22464.1"/>
    <property type="molecule type" value="Genomic_DNA"/>
</dbReference>
<evidence type="ECO:0000313" key="2">
    <source>
        <dbReference type="Proteomes" id="UP000005070"/>
    </source>
</evidence>
<gene>
    <name evidence="1" type="ORF">HMPREF1044_0209</name>
</gene>
<accession>A0AAD2SY18</accession>
<dbReference type="AlphaFoldDB" id="A0AAD2SY18"/>
<proteinExistence type="predicted"/>
<protein>
    <submittedName>
        <fullName evidence="1">Uncharacterized protein</fullName>
    </submittedName>
</protein>
<comment type="caution">
    <text evidence="1">The sequence shown here is derived from an EMBL/GenBank/DDBJ whole genome shotgun (WGS) entry which is preliminary data.</text>
</comment>
<name>A0AAD2SY18_STRCV</name>
<sequence>MFEEAGYQDVQMLLGYTTANNRLENIRFGASSLLSNPTEIIG</sequence>